<feature type="domain" description="Protein kinase" evidence="1">
    <location>
        <begin position="59"/>
        <end position="403"/>
    </location>
</feature>
<evidence type="ECO:0000313" key="3">
    <source>
        <dbReference type="Proteomes" id="UP001150217"/>
    </source>
</evidence>
<evidence type="ECO:0000313" key="2">
    <source>
        <dbReference type="EMBL" id="KAJ4499100.1"/>
    </source>
</evidence>
<dbReference type="SUPFAM" id="SSF56112">
    <property type="entry name" value="Protein kinase-like (PK-like)"/>
    <property type="match status" value="1"/>
</dbReference>
<dbReference type="InterPro" id="IPR011009">
    <property type="entry name" value="Kinase-like_dom_sf"/>
</dbReference>
<dbReference type="EMBL" id="JANVFT010000012">
    <property type="protein sequence ID" value="KAJ4499100.1"/>
    <property type="molecule type" value="Genomic_DNA"/>
</dbReference>
<comment type="caution">
    <text evidence="2">The sequence shown here is derived from an EMBL/GenBank/DDBJ whole genome shotgun (WGS) entry which is preliminary data.</text>
</comment>
<dbReference type="SMART" id="SM00220">
    <property type="entry name" value="S_TKc"/>
    <property type="match status" value="1"/>
</dbReference>
<organism evidence="2 3">
    <name type="scientific">Lentinula lateritia</name>
    <dbReference type="NCBI Taxonomy" id="40482"/>
    <lineage>
        <taxon>Eukaryota</taxon>
        <taxon>Fungi</taxon>
        <taxon>Dikarya</taxon>
        <taxon>Basidiomycota</taxon>
        <taxon>Agaricomycotina</taxon>
        <taxon>Agaricomycetes</taxon>
        <taxon>Agaricomycetidae</taxon>
        <taxon>Agaricales</taxon>
        <taxon>Marasmiineae</taxon>
        <taxon>Omphalotaceae</taxon>
        <taxon>Lentinula</taxon>
    </lineage>
</organism>
<evidence type="ECO:0000259" key="1">
    <source>
        <dbReference type="PROSITE" id="PS50011"/>
    </source>
</evidence>
<dbReference type="Gene3D" id="1.10.510.10">
    <property type="entry name" value="Transferase(Phosphotransferase) domain 1"/>
    <property type="match status" value="1"/>
</dbReference>
<dbReference type="PROSITE" id="PS50011">
    <property type="entry name" value="PROTEIN_KINASE_DOM"/>
    <property type="match status" value="1"/>
</dbReference>
<proteinExistence type="predicted"/>
<name>A0ABQ8VRU9_9AGAR</name>
<gene>
    <name evidence="2" type="ORF">C8R41DRAFT_815998</name>
</gene>
<accession>A0ABQ8VRU9</accession>
<dbReference type="InterPro" id="IPR000719">
    <property type="entry name" value="Prot_kinase_dom"/>
</dbReference>
<reference evidence="2" key="1">
    <citation type="submission" date="2022-08" db="EMBL/GenBank/DDBJ databases">
        <title>A Global Phylogenomic Analysis of the Shiitake Genus Lentinula.</title>
        <authorList>
            <consortium name="DOE Joint Genome Institute"/>
            <person name="Sierra-Patev S."/>
            <person name="Min B."/>
            <person name="Naranjo-Ortiz M."/>
            <person name="Looney B."/>
            <person name="Konkel Z."/>
            <person name="Slot J.C."/>
            <person name="Sakamoto Y."/>
            <person name="Steenwyk J.L."/>
            <person name="Rokas A."/>
            <person name="Carro J."/>
            <person name="Camarero S."/>
            <person name="Ferreira P."/>
            <person name="Molpeceres G."/>
            <person name="Ruiz-Duenas F.J."/>
            <person name="Serrano A."/>
            <person name="Henrissat B."/>
            <person name="Drula E."/>
            <person name="Hughes K.W."/>
            <person name="Mata J.L."/>
            <person name="Ishikawa N.K."/>
            <person name="Vargas-Isla R."/>
            <person name="Ushijima S."/>
            <person name="Smith C.A."/>
            <person name="Ahrendt S."/>
            <person name="Andreopoulos W."/>
            <person name="He G."/>
            <person name="Labutti K."/>
            <person name="Lipzen A."/>
            <person name="Ng V."/>
            <person name="Riley R."/>
            <person name="Sandor L."/>
            <person name="Barry K."/>
            <person name="Martinez A.T."/>
            <person name="Xiao Y."/>
            <person name="Gibbons J.G."/>
            <person name="Terashima K."/>
            <person name="Grigoriev I.V."/>
            <person name="Hibbett D.S."/>
        </authorList>
    </citation>
    <scope>NUCLEOTIDE SEQUENCE</scope>
    <source>
        <strain evidence="2">RHP3577 ss4</strain>
    </source>
</reference>
<sequence length="410" mass="47760">MVCCFPGGKGENLIVYAFDIIDNEKFWVEHSRWLEGVGYRLRSRYQPDKPPPQLRPYREAFFDTEEVPIFGSLIDAIRISDNKPVMLKKVSRVIHPLEVEIGLYFSDDSIAAEPRNHCVPIYDVIPVPNSEMDLIVMPVLRLFNEPEFDTVGEAIAFMQQLFEGIQFMHEHLVAHGDCTEMNIMMDGTQMFPEGWHSIDSWKAKDNPLRPAKRTGFRMQFWPKYYLIDFGLSHIYNSKRTAPPLERILRGGDKSAPEHAQKYKHANPFSTDIYYIGNLIRQNFTERSGSSCCKRFAFLKPLVDSMVQDDPVKRPTIDDVVMQFDALVRKHQRCLNFRAAPCDLDQFYSTERISATIRRFTKYLLPRRSLPVLLQPQKRLSPELRWMYSGSPTEYPEGQERPIFLYTNEVD</sequence>
<protein>
    <recommendedName>
        <fullName evidence="1">Protein kinase domain-containing protein</fullName>
    </recommendedName>
</protein>
<keyword evidence="3" id="KW-1185">Reference proteome</keyword>
<dbReference type="Proteomes" id="UP001150217">
    <property type="component" value="Unassembled WGS sequence"/>
</dbReference>